<dbReference type="AlphaFoldDB" id="A0AAD3MBM8"/>
<proteinExistence type="predicted"/>
<evidence type="ECO:0000313" key="2">
    <source>
        <dbReference type="Proteomes" id="UP001279410"/>
    </source>
</evidence>
<accession>A0AAD3MBM8</accession>
<organism evidence="1 2">
    <name type="scientific">Lates japonicus</name>
    <name type="common">Japanese lates</name>
    <dbReference type="NCBI Taxonomy" id="270547"/>
    <lineage>
        <taxon>Eukaryota</taxon>
        <taxon>Metazoa</taxon>
        <taxon>Chordata</taxon>
        <taxon>Craniata</taxon>
        <taxon>Vertebrata</taxon>
        <taxon>Euteleostomi</taxon>
        <taxon>Actinopterygii</taxon>
        <taxon>Neopterygii</taxon>
        <taxon>Teleostei</taxon>
        <taxon>Neoteleostei</taxon>
        <taxon>Acanthomorphata</taxon>
        <taxon>Carangaria</taxon>
        <taxon>Carangaria incertae sedis</taxon>
        <taxon>Centropomidae</taxon>
        <taxon>Lates</taxon>
    </lineage>
</organism>
<dbReference type="SUPFAM" id="SSF49899">
    <property type="entry name" value="Concanavalin A-like lectins/glucanases"/>
    <property type="match status" value="1"/>
</dbReference>
<name>A0AAD3MBM8_LATJO</name>
<comment type="caution">
    <text evidence="1">The sequence shown here is derived from an EMBL/GenBank/DDBJ whole genome shotgun (WGS) entry which is preliminary data.</text>
</comment>
<keyword evidence="2" id="KW-1185">Reference proteome</keyword>
<reference evidence="1" key="1">
    <citation type="submission" date="2022-08" db="EMBL/GenBank/DDBJ databases">
        <title>Genome sequencing of akame (Lates japonicus).</title>
        <authorList>
            <person name="Hashiguchi Y."/>
            <person name="Takahashi H."/>
        </authorList>
    </citation>
    <scope>NUCLEOTIDE SEQUENCE</scope>
    <source>
        <strain evidence="1">Kochi</strain>
    </source>
</reference>
<dbReference type="InterPro" id="IPR013320">
    <property type="entry name" value="ConA-like_dom_sf"/>
</dbReference>
<dbReference type="Proteomes" id="UP001279410">
    <property type="component" value="Unassembled WGS sequence"/>
</dbReference>
<sequence>MGQADFLRDGGTFRMFQGNVTFLCLQPKLVACTFLSYSSSFLMLPAAASSTIMVGFPVNFQFRTWNADGLLLSAQFNPEPCRLELLISNSRLLLTLQSSGQQRSEASAG</sequence>
<dbReference type="EMBL" id="BRZM01000011">
    <property type="protein sequence ID" value="GLD51582.1"/>
    <property type="molecule type" value="Genomic_DNA"/>
</dbReference>
<protein>
    <submittedName>
        <fullName evidence="1">Contactin-associated protein-like 5</fullName>
    </submittedName>
</protein>
<gene>
    <name evidence="1" type="ORF">AKAME5_000460800</name>
</gene>
<evidence type="ECO:0000313" key="1">
    <source>
        <dbReference type="EMBL" id="GLD51582.1"/>
    </source>
</evidence>